<comment type="cofactor">
    <cofactor evidence="1">
        <name>Co(2+)</name>
        <dbReference type="ChEBI" id="CHEBI:48828"/>
    </cofactor>
</comment>
<feature type="domain" description="NodB homology" evidence="10">
    <location>
        <begin position="48"/>
        <end position="171"/>
    </location>
</feature>
<evidence type="ECO:0000256" key="6">
    <source>
        <dbReference type="ARBA" id="ARBA00022801"/>
    </source>
</evidence>
<feature type="signal peptide" evidence="9">
    <location>
        <begin position="1"/>
        <end position="22"/>
    </location>
</feature>
<name>A0A061HDA5_9BASI</name>
<sequence>MRFTSTFAALSSVMALAISASSASPAADRRSTQPSNQVAFVTNCTSTSDQPVFTIALDDGIRSQEYHSYVVDAFNKRGYTPFFFTNGDNYDCLFKYRHEIKKTLKHGQALYGSHGWAHPNATAISLEDWERDIELLELAYINMGLGRPYFYRFPYGEHNDEHLVKLKERGYLAAVQWNQDSYDSWGKTKHEILSMLRQDLRSPALPKNLLWLNHETQDVDVKQGLLNFEFKHMKKLGKKYVDLPQCLNYNGPLFAPPTEKERQLASQLPTNDCKAFAAAYDQLPGPKGRKSL</sequence>
<keyword evidence="8" id="KW-0449">Lipoprotein</keyword>
<dbReference type="GO" id="GO:0046872">
    <property type="term" value="F:metal ion binding"/>
    <property type="evidence" value="ECO:0007669"/>
    <property type="project" value="UniProtKB-KW"/>
</dbReference>
<keyword evidence="3" id="KW-0325">Glycoprotein</keyword>
<dbReference type="KEGG" id="pfp:PFL1_03899"/>
<dbReference type="AlphaFoldDB" id="A0A061HDA5"/>
<dbReference type="EMBL" id="KE361634">
    <property type="protein sequence ID" value="EPQ28596.1"/>
    <property type="molecule type" value="Genomic_DNA"/>
</dbReference>
<dbReference type="Pfam" id="PF01522">
    <property type="entry name" value="Polysacc_deac_1"/>
    <property type="match status" value="1"/>
</dbReference>
<dbReference type="RefSeq" id="XP_007879613.1">
    <property type="nucleotide sequence ID" value="XM_007881422.1"/>
</dbReference>
<keyword evidence="7" id="KW-0119">Carbohydrate metabolism</keyword>
<evidence type="ECO:0000259" key="10">
    <source>
        <dbReference type="Pfam" id="PF01522"/>
    </source>
</evidence>
<evidence type="ECO:0000256" key="8">
    <source>
        <dbReference type="ARBA" id="ARBA00023288"/>
    </source>
</evidence>
<feature type="chain" id="PRO_5001599651" description="NodB homology domain-containing protein" evidence="9">
    <location>
        <begin position="23"/>
        <end position="292"/>
    </location>
</feature>
<evidence type="ECO:0000256" key="9">
    <source>
        <dbReference type="SAM" id="SignalP"/>
    </source>
</evidence>
<evidence type="ECO:0000256" key="2">
    <source>
        <dbReference type="ARBA" id="ARBA00004609"/>
    </source>
</evidence>
<evidence type="ECO:0000256" key="1">
    <source>
        <dbReference type="ARBA" id="ARBA00001941"/>
    </source>
</evidence>
<accession>A0A061HDA5</accession>
<evidence type="ECO:0000256" key="4">
    <source>
        <dbReference type="ARBA" id="ARBA00022723"/>
    </source>
</evidence>
<keyword evidence="6" id="KW-0378">Hydrolase</keyword>
<dbReference type="SUPFAM" id="SSF88713">
    <property type="entry name" value="Glycoside hydrolase/deacetylase"/>
    <property type="match status" value="1"/>
</dbReference>
<keyword evidence="3" id="KW-0336">GPI-anchor</keyword>
<dbReference type="PANTHER" id="PTHR46471">
    <property type="entry name" value="CHITIN DEACETYLASE"/>
    <property type="match status" value="1"/>
</dbReference>
<evidence type="ECO:0000256" key="7">
    <source>
        <dbReference type="ARBA" id="ARBA00023277"/>
    </source>
</evidence>
<gene>
    <name evidence="11" type="ORF">PFL1_03899</name>
</gene>
<evidence type="ECO:0000313" key="11">
    <source>
        <dbReference type="EMBL" id="EPQ28596.1"/>
    </source>
</evidence>
<proteinExistence type="predicted"/>
<evidence type="ECO:0000256" key="3">
    <source>
        <dbReference type="ARBA" id="ARBA00022622"/>
    </source>
</evidence>
<dbReference type="InterPro" id="IPR011330">
    <property type="entry name" value="Glyco_hydro/deAcase_b/a-brl"/>
</dbReference>
<keyword evidence="4" id="KW-0479">Metal-binding</keyword>
<protein>
    <recommendedName>
        <fullName evidence="10">NodB homology domain-containing protein</fullName>
    </recommendedName>
</protein>
<evidence type="ECO:0000313" key="12">
    <source>
        <dbReference type="Proteomes" id="UP000053664"/>
    </source>
</evidence>
<evidence type="ECO:0000256" key="5">
    <source>
        <dbReference type="ARBA" id="ARBA00022729"/>
    </source>
</evidence>
<keyword evidence="5 9" id="KW-0732">Signal</keyword>
<dbReference type="GO" id="GO:0005886">
    <property type="term" value="C:plasma membrane"/>
    <property type="evidence" value="ECO:0007669"/>
    <property type="project" value="UniProtKB-SubCell"/>
</dbReference>
<organism evidence="11 12">
    <name type="scientific">Pseudozyma flocculosa PF-1</name>
    <dbReference type="NCBI Taxonomy" id="1277687"/>
    <lineage>
        <taxon>Eukaryota</taxon>
        <taxon>Fungi</taxon>
        <taxon>Dikarya</taxon>
        <taxon>Basidiomycota</taxon>
        <taxon>Ustilaginomycotina</taxon>
        <taxon>Ustilaginomycetes</taxon>
        <taxon>Ustilaginales</taxon>
        <taxon>Ustilaginaceae</taxon>
        <taxon>Pseudozyma</taxon>
    </lineage>
</organism>
<reference evidence="11 12" key="1">
    <citation type="journal article" date="2013" name="Plant Cell">
        <title>The transition from a phytopathogenic smut ancestor to an anamorphic biocontrol agent deciphered by comparative whole-genome analysis.</title>
        <authorList>
            <person name="Lefebvre F."/>
            <person name="Joly D.L."/>
            <person name="Labbe C."/>
            <person name="Teichmann B."/>
            <person name="Linning R."/>
            <person name="Belzile F."/>
            <person name="Bakkeren G."/>
            <person name="Belanger R.R."/>
        </authorList>
    </citation>
    <scope>NUCLEOTIDE SEQUENCE [LARGE SCALE GENOMIC DNA]</scope>
    <source>
        <strain evidence="11 12">PF-1</strain>
    </source>
</reference>
<dbReference type="InterPro" id="IPR002509">
    <property type="entry name" value="NODB_dom"/>
</dbReference>
<dbReference type="Proteomes" id="UP000053664">
    <property type="component" value="Unassembled WGS sequence"/>
</dbReference>
<dbReference type="Gene3D" id="3.20.20.370">
    <property type="entry name" value="Glycoside hydrolase/deacetylase"/>
    <property type="match status" value="1"/>
</dbReference>
<dbReference type="HOGENOM" id="CLU_953530_0_0_1"/>
<dbReference type="PANTHER" id="PTHR46471:SF2">
    <property type="entry name" value="CHITIN DEACETYLASE-RELATED"/>
    <property type="match status" value="1"/>
</dbReference>
<comment type="subcellular location">
    <subcellularLocation>
        <location evidence="2">Cell membrane</location>
        <topology evidence="2">Lipid-anchor</topology>
        <topology evidence="2">GPI-anchor</topology>
    </subcellularLocation>
</comment>
<dbReference type="GO" id="GO:0016810">
    <property type="term" value="F:hydrolase activity, acting on carbon-nitrogen (but not peptide) bonds"/>
    <property type="evidence" value="ECO:0007669"/>
    <property type="project" value="InterPro"/>
</dbReference>
<dbReference type="GO" id="GO:0098552">
    <property type="term" value="C:side of membrane"/>
    <property type="evidence" value="ECO:0007669"/>
    <property type="project" value="UniProtKB-KW"/>
</dbReference>
<dbReference type="GO" id="GO:0005975">
    <property type="term" value="P:carbohydrate metabolic process"/>
    <property type="evidence" value="ECO:0007669"/>
    <property type="project" value="InterPro"/>
</dbReference>
<keyword evidence="3" id="KW-0472">Membrane</keyword>
<dbReference type="GeneID" id="19318006"/>